<dbReference type="EMBL" id="JARH01000489">
    <property type="protein sequence ID" value="EXF80028.1"/>
    <property type="molecule type" value="Genomic_DNA"/>
</dbReference>
<accession>A0A010S5Z7</accession>
<protein>
    <recommendedName>
        <fullName evidence="6">Peptidase S8/S53 domain-containing protein</fullName>
    </recommendedName>
</protein>
<feature type="region of interest" description="Disordered" evidence="2">
    <location>
        <begin position="252"/>
        <end position="307"/>
    </location>
</feature>
<evidence type="ECO:0000256" key="1">
    <source>
        <dbReference type="PROSITE-ProRule" id="PRU01240"/>
    </source>
</evidence>
<dbReference type="InterPro" id="IPR015500">
    <property type="entry name" value="Peptidase_S8_subtilisin-rel"/>
</dbReference>
<dbReference type="InterPro" id="IPR036852">
    <property type="entry name" value="Peptidase_S8/S53_dom_sf"/>
</dbReference>
<dbReference type="PROSITE" id="PS00137">
    <property type="entry name" value="SUBTILASE_HIS"/>
    <property type="match status" value="1"/>
</dbReference>
<dbReference type="KEGG" id="cfj:CFIO01_00924"/>
<organism evidence="4 5">
    <name type="scientific">Colletotrichum fioriniae PJ7</name>
    <dbReference type="NCBI Taxonomy" id="1445577"/>
    <lineage>
        <taxon>Eukaryota</taxon>
        <taxon>Fungi</taxon>
        <taxon>Dikarya</taxon>
        <taxon>Ascomycota</taxon>
        <taxon>Pezizomycotina</taxon>
        <taxon>Sordariomycetes</taxon>
        <taxon>Hypocreomycetidae</taxon>
        <taxon>Glomerellales</taxon>
        <taxon>Glomerellaceae</taxon>
        <taxon>Colletotrichum</taxon>
        <taxon>Colletotrichum acutatum species complex</taxon>
    </lineage>
</organism>
<feature type="compositionally biased region" description="Low complexity" evidence="2">
    <location>
        <begin position="46"/>
        <end position="59"/>
    </location>
</feature>
<dbReference type="AlphaFoldDB" id="A0A010S5Z7"/>
<dbReference type="OrthoDB" id="1896086at2759"/>
<dbReference type="SUPFAM" id="SSF52743">
    <property type="entry name" value="Subtilisin-like"/>
    <property type="match status" value="1"/>
</dbReference>
<dbReference type="GO" id="GO:0004252">
    <property type="term" value="F:serine-type endopeptidase activity"/>
    <property type="evidence" value="ECO:0007669"/>
    <property type="project" value="InterPro"/>
</dbReference>
<dbReference type="InterPro" id="IPR022398">
    <property type="entry name" value="Peptidase_S8_His-AS"/>
</dbReference>
<name>A0A010S5Z7_9PEZI</name>
<feature type="compositionally biased region" description="Low complexity" evidence="2">
    <location>
        <begin position="68"/>
        <end position="85"/>
    </location>
</feature>
<keyword evidence="3" id="KW-0732">Signal</keyword>
<reference evidence="4 5" key="1">
    <citation type="submission" date="2014-02" db="EMBL/GenBank/DDBJ databases">
        <title>The genome sequence of Colletotrichum fioriniae PJ7.</title>
        <authorList>
            <person name="Baroncelli R."/>
            <person name="Thon M.R."/>
        </authorList>
    </citation>
    <scope>NUCLEOTIDE SEQUENCE [LARGE SCALE GENOMIC DNA]</scope>
    <source>
        <strain evidence="4 5">PJ7</strain>
    </source>
</reference>
<keyword evidence="5" id="KW-1185">Reference proteome</keyword>
<feature type="region of interest" description="Disordered" evidence="2">
    <location>
        <begin position="669"/>
        <end position="714"/>
    </location>
</feature>
<dbReference type="PROSITE" id="PS51892">
    <property type="entry name" value="SUBTILASE"/>
    <property type="match status" value="1"/>
</dbReference>
<dbReference type="Gene3D" id="3.40.50.200">
    <property type="entry name" value="Peptidase S8/S53 domain"/>
    <property type="match status" value="1"/>
</dbReference>
<feature type="compositionally biased region" description="Polar residues" evidence="2">
    <location>
        <begin position="146"/>
        <end position="158"/>
    </location>
</feature>
<dbReference type="PRINTS" id="PR00723">
    <property type="entry name" value="SUBTILISIN"/>
</dbReference>
<gene>
    <name evidence="4" type="ORF">CFIO01_00924</name>
</gene>
<comment type="caution">
    <text evidence="4">The sequence shown here is derived from an EMBL/GenBank/DDBJ whole genome shotgun (WGS) entry which is preliminary data.</text>
</comment>
<dbReference type="eggNOG" id="KOG1153">
    <property type="taxonomic scope" value="Eukaryota"/>
</dbReference>
<evidence type="ECO:0000313" key="4">
    <source>
        <dbReference type="EMBL" id="EXF80028.1"/>
    </source>
</evidence>
<feature type="chain" id="PRO_5001456412" description="Peptidase S8/S53 domain-containing protein" evidence="3">
    <location>
        <begin position="22"/>
        <end position="804"/>
    </location>
</feature>
<feature type="compositionally biased region" description="Low complexity" evidence="2">
    <location>
        <begin position="276"/>
        <end position="287"/>
    </location>
</feature>
<feature type="region of interest" description="Disordered" evidence="2">
    <location>
        <begin position="141"/>
        <end position="199"/>
    </location>
</feature>
<evidence type="ECO:0000313" key="5">
    <source>
        <dbReference type="Proteomes" id="UP000020467"/>
    </source>
</evidence>
<dbReference type="Proteomes" id="UP000020467">
    <property type="component" value="Unassembled WGS sequence"/>
</dbReference>
<comment type="caution">
    <text evidence="1">Lacks conserved residue(s) required for the propagation of feature annotation.</text>
</comment>
<evidence type="ECO:0000256" key="2">
    <source>
        <dbReference type="SAM" id="MobiDB-lite"/>
    </source>
</evidence>
<dbReference type="GO" id="GO:0006508">
    <property type="term" value="P:proteolysis"/>
    <property type="evidence" value="ECO:0007669"/>
    <property type="project" value="InterPro"/>
</dbReference>
<proteinExistence type="inferred from homology"/>
<feature type="compositionally biased region" description="Low complexity" evidence="2">
    <location>
        <begin position="669"/>
        <end position="700"/>
    </location>
</feature>
<dbReference type="HOGENOM" id="CLU_018978_0_0_1"/>
<comment type="similarity">
    <text evidence="1">Belongs to the peptidase S8 family.</text>
</comment>
<evidence type="ECO:0000256" key="3">
    <source>
        <dbReference type="SAM" id="SignalP"/>
    </source>
</evidence>
<feature type="signal peptide" evidence="3">
    <location>
        <begin position="1"/>
        <end position="21"/>
    </location>
</feature>
<feature type="region of interest" description="Disordered" evidence="2">
    <location>
        <begin position="640"/>
        <end position="659"/>
    </location>
</feature>
<evidence type="ECO:0008006" key="6">
    <source>
        <dbReference type="Google" id="ProtNLM"/>
    </source>
</evidence>
<sequence>MHPNGLVRGLALLLLSSGAVSLPHQDTRNDLMHTRRHLIARQAPISNTTRPASTRASSTQPLITPDPRTSTRVSSTWTTIGTSSSAPTTQTISGGEVVVAVIGATYVAGAGGGSLVVAGVTHALAPGAVVSIIGTGANGDTPEIENISNPVPSQNPKTSDPAESKPPSSAPSIPSSTSAAPTSTSATSSSTPSSTAVPTPYIILTSQNSTKEEIQDLNSTLSRDAAPKSLEEVISDRTGLVAMFKANITTEQADAMSKRPGVAGVTPDERLEEEQPPSSSAPPSSASRQPTATGPPGSPKTSVPNPADIALQSDAVDELKAISQPAGASIADLPGFGYASEAGNGVTIYVIDTGANAENSEWTGMTGTKGFMYAPGATKDETDFLNHGSCVASKAAGPAYGTAKGADLIAVKLPGTLSLSAIFTALIEISNDVFQKKLEGKAVINMSLGSRIPDKLSSTTTAYKLLLVALMAEDIVIVTASGNDAQYGVDDVTEYPALFGPTTDIIVVGATENDGYRAFFSQGTGDQLTVSAPGFVDCASGRSAGSQELYGTSFGEQLPIIFANASLLELLTDVKLLAAPAVAGVIAVWLSQDEHKARLQVPGSVATNVKEMVKSLAYSRVEGEPAVIWNGIDPRGLACSTPGSSAGRRRQAAPSGGAGACQATSIASAAPTSTSAPEAPTSTSGPAATSAAPSSSASAQPSPPPKPTWSDAPQGFTKVLERDGVASADYDATSDSASEGVTSGIEQWCLSKCTDQCASVFLYRVLQFNRGAYNPYYICNRVWSDTFIQTGVSSSDAGVAFNKV</sequence>
<feature type="region of interest" description="Disordered" evidence="2">
    <location>
        <begin position="40"/>
        <end position="90"/>
    </location>
</feature>
<feature type="compositionally biased region" description="Low complexity" evidence="2">
    <location>
        <begin position="159"/>
        <end position="199"/>
    </location>
</feature>